<dbReference type="SUPFAM" id="SSF53850">
    <property type="entry name" value="Periplasmic binding protein-like II"/>
    <property type="match status" value="1"/>
</dbReference>
<dbReference type="InterPro" id="IPR006311">
    <property type="entry name" value="TAT_signal"/>
</dbReference>
<dbReference type="InterPro" id="IPR000914">
    <property type="entry name" value="SBP_5_dom"/>
</dbReference>
<evidence type="ECO:0000256" key="2">
    <source>
        <dbReference type="ARBA" id="ARBA00005695"/>
    </source>
</evidence>
<evidence type="ECO:0000256" key="4">
    <source>
        <dbReference type="ARBA" id="ARBA00022729"/>
    </source>
</evidence>
<accession>A0A2M9FWG2</accession>
<sequence>MTYRELKRRYETGRLDRRSFLQGAAAVGALGAASVLAAPQAQARKKGGTMRMGKAHGQTTDTLDPGTAENGFTTALLYGVHGFMTEVGDDGSLRPGVAESWEASPDAKVWTFKLRPGVIFHSGKTLDASDVVASVNHHRGEESTSAAGPIVKPIKDIRTPDDMTVVFELEAGNADFPFVLSDYHLVIGPAKDGKLDWKSGDGCGAYRLTRFDPGVAAEFEKFADFWDDGRGFFDEIEMLCLVDLNARTTALVSGDVDAIDRLDLKTVGLLGRRPGVDIHSVAGNQHYTFAMSTNHDPYTDNNVRLALKHAVNREELVEKILFGYGTVGNDHPIGRGQRYYNDEMAQTSYDPDKAKYHLKQAGMDSLEVSLSASDAAFGGAVDAAVLFQNSAKEAGIDINVVREPNDGYWSDVWMKKPFSAVYWSGRPVEDQMFSTAYQTDAAWNDTFWSNERFDELLIAARAELDEAKRREMYYEMQAILNQNGGAIIPMFASWVFATTDKVGHGEFASNWDLDGERWMERWWFK</sequence>
<dbReference type="Proteomes" id="UP000229498">
    <property type="component" value="Unassembled WGS sequence"/>
</dbReference>
<evidence type="ECO:0000256" key="1">
    <source>
        <dbReference type="ARBA" id="ARBA00004418"/>
    </source>
</evidence>
<dbReference type="PANTHER" id="PTHR30290">
    <property type="entry name" value="PERIPLASMIC BINDING COMPONENT OF ABC TRANSPORTER"/>
    <property type="match status" value="1"/>
</dbReference>
<evidence type="ECO:0000256" key="5">
    <source>
        <dbReference type="SAM" id="MobiDB-lite"/>
    </source>
</evidence>
<dbReference type="PANTHER" id="PTHR30290:SF10">
    <property type="entry name" value="PERIPLASMIC OLIGOPEPTIDE-BINDING PROTEIN-RELATED"/>
    <property type="match status" value="1"/>
</dbReference>
<comment type="caution">
    <text evidence="7">The sequence shown here is derived from an EMBL/GenBank/DDBJ whole genome shotgun (WGS) entry which is preliminary data.</text>
</comment>
<feature type="domain" description="Solute-binding protein family 5" evidence="6">
    <location>
        <begin position="93"/>
        <end position="443"/>
    </location>
</feature>
<organism evidence="7 8">
    <name type="scientific">Minwuia thermotolerans</name>
    <dbReference type="NCBI Taxonomy" id="2056226"/>
    <lineage>
        <taxon>Bacteria</taxon>
        <taxon>Pseudomonadati</taxon>
        <taxon>Pseudomonadota</taxon>
        <taxon>Alphaproteobacteria</taxon>
        <taxon>Minwuiales</taxon>
        <taxon>Minwuiaceae</taxon>
        <taxon>Minwuia</taxon>
    </lineage>
</organism>
<dbReference type="AlphaFoldDB" id="A0A2M9FWG2"/>
<dbReference type="InterPro" id="IPR030678">
    <property type="entry name" value="Peptide/Ni-bd"/>
</dbReference>
<dbReference type="Pfam" id="PF00496">
    <property type="entry name" value="SBP_bac_5"/>
    <property type="match status" value="1"/>
</dbReference>
<gene>
    <name evidence="7" type="ORF">CVT23_20090</name>
</gene>
<protein>
    <submittedName>
        <fullName evidence="7">Peptide ABC transporter substrate-binding protein</fullName>
    </submittedName>
</protein>
<keyword evidence="8" id="KW-1185">Reference proteome</keyword>
<dbReference type="InterPro" id="IPR039424">
    <property type="entry name" value="SBP_5"/>
</dbReference>
<evidence type="ECO:0000313" key="7">
    <source>
        <dbReference type="EMBL" id="PJK27783.1"/>
    </source>
</evidence>
<name>A0A2M9FWG2_9PROT</name>
<dbReference type="GO" id="GO:0030288">
    <property type="term" value="C:outer membrane-bounded periplasmic space"/>
    <property type="evidence" value="ECO:0007669"/>
    <property type="project" value="UniProtKB-ARBA"/>
</dbReference>
<dbReference type="GO" id="GO:1904680">
    <property type="term" value="F:peptide transmembrane transporter activity"/>
    <property type="evidence" value="ECO:0007669"/>
    <property type="project" value="TreeGrafter"/>
</dbReference>
<evidence type="ECO:0000256" key="3">
    <source>
        <dbReference type="ARBA" id="ARBA00022448"/>
    </source>
</evidence>
<evidence type="ECO:0000259" key="6">
    <source>
        <dbReference type="Pfam" id="PF00496"/>
    </source>
</evidence>
<feature type="region of interest" description="Disordered" evidence="5">
    <location>
        <begin position="44"/>
        <end position="66"/>
    </location>
</feature>
<comment type="subcellular location">
    <subcellularLocation>
        <location evidence="1">Periplasm</location>
    </subcellularLocation>
</comment>
<comment type="similarity">
    <text evidence="2">Belongs to the bacterial solute-binding protein 5 family.</text>
</comment>
<keyword evidence="4" id="KW-0732">Signal</keyword>
<dbReference type="GO" id="GO:0043190">
    <property type="term" value="C:ATP-binding cassette (ABC) transporter complex"/>
    <property type="evidence" value="ECO:0007669"/>
    <property type="project" value="InterPro"/>
</dbReference>
<evidence type="ECO:0000313" key="8">
    <source>
        <dbReference type="Proteomes" id="UP000229498"/>
    </source>
</evidence>
<dbReference type="EMBL" id="PHIG01000054">
    <property type="protein sequence ID" value="PJK27783.1"/>
    <property type="molecule type" value="Genomic_DNA"/>
</dbReference>
<dbReference type="RefSeq" id="WP_109795608.1">
    <property type="nucleotide sequence ID" value="NZ_PHIG01000054.1"/>
</dbReference>
<dbReference type="CDD" id="cd08503">
    <property type="entry name" value="PBP2_NikA_DppA_OppA_like_17"/>
    <property type="match status" value="1"/>
</dbReference>
<dbReference type="InterPro" id="IPR019546">
    <property type="entry name" value="TAT_signal_bac_arc"/>
</dbReference>
<dbReference type="PIRSF" id="PIRSF002741">
    <property type="entry name" value="MppA"/>
    <property type="match status" value="1"/>
</dbReference>
<dbReference type="NCBIfam" id="TIGR01409">
    <property type="entry name" value="TAT_signal_seq"/>
    <property type="match status" value="1"/>
</dbReference>
<keyword evidence="3" id="KW-0813">Transport</keyword>
<dbReference type="PROSITE" id="PS51318">
    <property type="entry name" value="TAT"/>
    <property type="match status" value="1"/>
</dbReference>
<dbReference type="OrthoDB" id="8144963at2"/>
<reference evidence="7 8" key="1">
    <citation type="submission" date="2017-11" db="EMBL/GenBank/DDBJ databases">
        <title>Draft genome sequence of Rhizobiales bacterium SY3-13.</title>
        <authorList>
            <person name="Sun C."/>
        </authorList>
    </citation>
    <scope>NUCLEOTIDE SEQUENCE [LARGE SCALE GENOMIC DNA]</scope>
    <source>
        <strain evidence="7 8">SY3-13</strain>
    </source>
</reference>
<dbReference type="Gene3D" id="3.10.105.10">
    <property type="entry name" value="Dipeptide-binding Protein, Domain 3"/>
    <property type="match status" value="1"/>
</dbReference>
<dbReference type="GO" id="GO:0015833">
    <property type="term" value="P:peptide transport"/>
    <property type="evidence" value="ECO:0007669"/>
    <property type="project" value="TreeGrafter"/>
</dbReference>
<proteinExistence type="inferred from homology"/>
<dbReference type="Gene3D" id="3.40.190.10">
    <property type="entry name" value="Periplasmic binding protein-like II"/>
    <property type="match status" value="1"/>
</dbReference>
<dbReference type="Gene3D" id="3.90.76.10">
    <property type="entry name" value="Dipeptide-binding Protein, Domain 1"/>
    <property type="match status" value="1"/>
</dbReference>